<accession>A0A0D2IRG1</accession>
<dbReference type="SMART" id="SM00184">
    <property type="entry name" value="RING"/>
    <property type="match status" value="1"/>
</dbReference>
<keyword evidence="2 4" id="KW-0863">Zinc-finger</keyword>
<proteinExistence type="predicted"/>
<dbReference type="PROSITE" id="PS50089">
    <property type="entry name" value="ZF_RING_2"/>
    <property type="match status" value="1"/>
</dbReference>
<dbReference type="PROSITE" id="PS00518">
    <property type="entry name" value="ZF_RING_1"/>
    <property type="match status" value="1"/>
</dbReference>
<dbReference type="InterPro" id="IPR017907">
    <property type="entry name" value="Znf_RING_CS"/>
</dbReference>
<feature type="region of interest" description="Disordered" evidence="5">
    <location>
        <begin position="204"/>
        <end position="260"/>
    </location>
</feature>
<dbReference type="HOGENOM" id="CLU_556664_0_0_1"/>
<reference evidence="7 8" key="1">
    <citation type="submission" date="2015-01" db="EMBL/GenBank/DDBJ databases">
        <title>The Genome Sequence of Rhinocladiella mackenzie CBS 650.93.</title>
        <authorList>
            <consortium name="The Broad Institute Genomics Platform"/>
            <person name="Cuomo C."/>
            <person name="de Hoog S."/>
            <person name="Gorbushina A."/>
            <person name="Stielow B."/>
            <person name="Teixiera M."/>
            <person name="Abouelleil A."/>
            <person name="Chapman S.B."/>
            <person name="Priest M."/>
            <person name="Young S.K."/>
            <person name="Wortman J."/>
            <person name="Nusbaum C."/>
            <person name="Birren B."/>
        </authorList>
    </citation>
    <scope>NUCLEOTIDE SEQUENCE [LARGE SCALE GENOMIC DNA]</scope>
    <source>
        <strain evidence="7 8">CBS 650.93</strain>
    </source>
</reference>
<dbReference type="SUPFAM" id="SSF57850">
    <property type="entry name" value="RING/U-box"/>
    <property type="match status" value="1"/>
</dbReference>
<feature type="compositionally biased region" description="Low complexity" evidence="5">
    <location>
        <begin position="229"/>
        <end position="247"/>
    </location>
</feature>
<evidence type="ECO:0000313" key="8">
    <source>
        <dbReference type="Proteomes" id="UP000053617"/>
    </source>
</evidence>
<dbReference type="InterPro" id="IPR047134">
    <property type="entry name" value="RNF4"/>
</dbReference>
<evidence type="ECO:0000256" key="1">
    <source>
        <dbReference type="ARBA" id="ARBA00022723"/>
    </source>
</evidence>
<dbReference type="InterPro" id="IPR001841">
    <property type="entry name" value="Znf_RING"/>
</dbReference>
<keyword evidence="8" id="KW-1185">Reference proteome</keyword>
<name>A0A0D2IRG1_9EURO</name>
<dbReference type="OrthoDB" id="6270329at2759"/>
<dbReference type="AlphaFoldDB" id="A0A0D2IRG1"/>
<keyword evidence="3" id="KW-0862">Zinc</keyword>
<feature type="domain" description="RING-type" evidence="6">
    <location>
        <begin position="299"/>
        <end position="352"/>
    </location>
</feature>
<dbReference type="GeneID" id="25291266"/>
<dbReference type="Proteomes" id="UP000053617">
    <property type="component" value="Unassembled WGS sequence"/>
</dbReference>
<dbReference type="Gene3D" id="3.30.40.10">
    <property type="entry name" value="Zinc/RING finger domain, C3HC4 (zinc finger)"/>
    <property type="match status" value="1"/>
</dbReference>
<evidence type="ECO:0000256" key="3">
    <source>
        <dbReference type="ARBA" id="ARBA00022833"/>
    </source>
</evidence>
<dbReference type="PANTHER" id="PTHR23041">
    <property type="entry name" value="RING FINGER DOMAIN-CONTAINING"/>
    <property type="match status" value="1"/>
</dbReference>
<protein>
    <recommendedName>
        <fullName evidence="6">RING-type domain-containing protein</fullName>
    </recommendedName>
</protein>
<evidence type="ECO:0000313" key="7">
    <source>
        <dbReference type="EMBL" id="KIX08539.1"/>
    </source>
</evidence>
<evidence type="ECO:0000256" key="2">
    <source>
        <dbReference type="ARBA" id="ARBA00022771"/>
    </source>
</evidence>
<organism evidence="7 8">
    <name type="scientific">Rhinocladiella mackenziei CBS 650.93</name>
    <dbReference type="NCBI Taxonomy" id="1442369"/>
    <lineage>
        <taxon>Eukaryota</taxon>
        <taxon>Fungi</taxon>
        <taxon>Dikarya</taxon>
        <taxon>Ascomycota</taxon>
        <taxon>Pezizomycotina</taxon>
        <taxon>Eurotiomycetes</taxon>
        <taxon>Chaetothyriomycetidae</taxon>
        <taxon>Chaetothyriales</taxon>
        <taxon>Herpotrichiellaceae</taxon>
        <taxon>Rhinocladiella</taxon>
    </lineage>
</organism>
<feature type="compositionally biased region" description="Low complexity" evidence="5">
    <location>
        <begin position="1"/>
        <end position="16"/>
    </location>
</feature>
<dbReference type="EMBL" id="KN847476">
    <property type="protein sequence ID" value="KIX08539.1"/>
    <property type="molecule type" value="Genomic_DNA"/>
</dbReference>
<dbReference type="Pfam" id="PF13445">
    <property type="entry name" value="zf-RING_UBOX"/>
    <property type="match status" value="1"/>
</dbReference>
<feature type="region of interest" description="Disordered" evidence="5">
    <location>
        <begin position="84"/>
        <end position="118"/>
    </location>
</feature>
<dbReference type="InterPro" id="IPR013083">
    <property type="entry name" value="Znf_RING/FYVE/PHD"/>
</dbReference>
<evidence type="ECO:0000259" key="6">
    <source>
        <dbReference type="PROSITE" id="PS50089"/>
    </source>
</evidence>
<feature type="region of interest" description="Disordered" evidence="5">
    <location>
        <begin position="379"/>
        <end position="434"/>
    </location>
</feature>
<dbReference type="InterPro" id="IPR027370">
    <property type="entry name" value="Znf-RING_euk"/>
</dbReference>
<dbReference type="PANTHER" id="PTHR23041:SF78">
    <property type="entry name" value="E3 UBIQUITIN-PROTEIN LIGASE RNF4"/>
    <property type="match status" value="1"/>
</dbReference>
<dbReference type="STRING" id="1442369.A0A0D2IRG1"/>
<dbReference type="GO" id="GO:0008270">
    <property type="term" value="F:zinc ion binding"/>
    <property type="evidence" value="ECO:0007669"/>
    <property type="project" value="UniProtKB-KW"/>
</dbReference>
<dbReference type="VEuPathDB" id="FungiDB:Z518_03195"/>
<gene>
    <name evidence="7" type="ORF">Z518_03195</name>
</gene>
<evidence type="ECO:0000256" key="5">
    <source>
        <dbReference type="SAM" id="MobiDB-lite"/>
    </source>
</evidence>
<evidence type="ECO:0000256" key="4">
    <source>
        <dbReference type="PROSITE-ProRule" id="PRU00175"/>
    </source>
</evidence>
<sequence>MSSSASVADSLSLSSDTNFDQPLPRLRQRSAQPPRLRSPRLFRDFFHAMSDGASRRQATLPHANYQDTVQDVNRALQSANRALQNAQEAFHQARRTRSDPEPANQLVDLTNSPPDSSAEIHFISRTTHPHDSTHNLRSRRLNTLDEPVYPSRPNIPAIDAADPISFVGFWPVHRRPGGPRLPPILPVQNPLESMAEEEAILRQRENHSNWERTQARNRQRIPDPPSTMSPPSASSSTTAQSRRSASPPKEDPAIESVDLTAVDDSASLSATLAKQREEAILAQRPGTDAGRTSLTAYKCPVCMDTPTDATSTTCGHVFCHRCIVDTLNWSIEQRREDAPRNHKVKGVCPVCRKQLDLKDGPGNGRSLVPLELKLMVKKRKREDKGKQKMLKVETASDDDDENDRFGRGKENIRAGKARKRESTEEALWGEFMAD</sequence>
<feature type="region of interest" description="Disordered" evidence="5">
    <location>
        <begin position="1"/>
        <end position="41"/>
    </location>
</feature>
<keyword evidence="1" id="KW-0479">Metal-binding</keyword>
<feature type="compositionally biased region" description="Basic and acidic residues" evidence="5">
    <location>
        <begin position="204"/>
        <end position="214"/>
    </location>
</feature>
<feature type="compositionally biased region" description="Basic and acidic residues" evidence="5">
    <location>
        <begin position="403"/>
        <end position="413"/>
    </location>
</feature>
<dbReference type="RefSeq" id="XP_013275675.1">
    <property type="nucleotide sequence ID" value="XM_013420221.1"/>
</dbReference>